<dbReference type="InterPro" id="IPR014174">
    <property type="entry name" value="CRISPR-assoc_prot_Cas6/Cmx6"/>
</dbReference>
<reference evidence="1 2" key="1">
    <citation type="submission" date="2015-05" db="EMBL/GenBank/DDBJ databases">
        <title>Complete genome sequence of a sulfur-oxidizing gammaproteobacterium strain HA5.</title>
        <authorList>
            <person name="Miura A."/>
            <person name="Kojima H."/>
            <person name="Fukui M."/>
        </authorList>
    </citation>
    <scope>NUCLEOTIDE SEQUENCE [LARGE SCALE GENOMIC DNA]</scope>
    <source>
        <strain evidence="1 2">HA5</strain>
    </source>
</reference>
<evidence type="ECO:0000313" key="2">
    <source>
        <dbReference type="Proteomes" id="UP000243180"/>
    </source>
</evidence>
<keyword evidence="2" id="KW-1185">Reference proteome</keyword>
<dbReference type="Proteomes" id="UP000243180">
    <property type="component" value="Chromosome"/>
</dbReference>
<dbReference type="Pfam" id="PF09559">
    <property type="entry name" value="Cas6"/>
    <property type="match status" value="1"/>
</dbReference>
<dbReference type="EMBL" id="AP014879">
    <property type="protein sequence ID" value="BAV33590.1"/>
    <property type="molecule type" value="Genomic_DNA"/>
</dbReference>
<name>A0A1B4XFL5_9GAMM</name>
<dbReference type="KEGG" id="slim:SCL_1278"/>
<proteinExistence type="predicted"/>
<evidence type="ECO:0000313" key="1">
    <source>
        <dbReference type="EMBL" id="BAV33590.1"/>
    </source>
</evidence>
<dbReference type="InParanoid" id="A0A1B4XFL5"/>
<gene>
    <name evidence="1" type="ORF">SCL_1278</name>
</gene>
<dbReference type="NCBIfam" id="TIGR02807">
    <property type="entry name" value="cas6_cmx6"/>
    <property type="match status" value="1"/>
</dbReference>
<dbReference type="RefSeq" id="WP_096360428.1">
    <property type="nucleotide sequence ID" value="NZ_AP014879.1"/>
</dbReference>
<sequence>MFWQEAKENEHYIVPDDVVDLVFSIQCRCLPVDHSYALSQAIAAALPWFADEAHAGLHTIHVAESGNGWMRPDDPKALLHLSRRTRLMLRLPRQRLADAGKLTGQTLDVGGHAMRVEKAVVKPLSAITTLFSRYIVAGEGLDEMAFLREVQALLADMGIKPKKMLCGIEHVIATPERKIHTRSLMLADLDVAESVRLQQRGLGPWRTLGCGLFLPHKDINEVRPVLD</sequence>
<dbReference type="AlphaFoldDB" id="A0A1B4XFL5"/>
<accession>A0A1B4XFL5</accession>
<organism evidence="1 2">
    <name type="scientific">Sulfuricaulis limicola</name>
    <dbReference type="NCBI Taxonomy" id="1620215"/>
    <lineage>
        <taxon>Bacteria</taxon>
        <taxon>Pseudomonadati</taxon>
        <taxon>Pseudomonadota</taxon>
        <taxon>Gammaproteobacteria</taxon>
        <taxon>Acidiferrobacterales</taxon>
        <taxon>Acidiferrobacteraceae</taxon>
        <taxon>Sulfuricaulis</taxon>
    </lineage>
</organism>
<dbReference type="OrthoDB" id="9779370at2"/>
<protein>
    <submittedName>
        <fullName evidence="1">CRISPR-associated protein</fullName>
    </submittedName>
</protein>